<dbReference type="Proteomes" id="UP000703590">
    <property type="component" value="Unassembled WGS sequence"/>
</dbReference>
<evidence type="ECO:0000313" key="1">
    <source>
        <dbReference type="EMBL" id="MBN2965154.1"/>
    </source>
</evidence>
<dbReference type="EMBL" id="JAFHKK010000026">
    <property type="protein sequence ID" value="MBN2965154.1"/>
    <property type="molecule type" value="Genomic_DNA"/>
</dbReference>
<protein>
    <submittedName>
        <fullName evidence="1">Uncharacterized protein</fullName>
    </submittedName>
</protein>
<name>A0ABS2WVD1_9BACT</name>
<organism evidence="1 2">
    <name type="scientific">Sulfurospirillum tamanense</name>
    <dbReference type="NCBI Taxonomy" id="2813362"/>
    <lineage>
        <taxon>Bacteria</taxon>
        <taxon>Pseudomonadati</taxon>
        <taxon>Campylobacterota</taxon>
        <taxon>Epsilonproteobacteria</taxon>
        <taxon>Campylobacterales</taxon>
        <taxon>Sulfurospirillaceae</taxon>
        <taxon>Sulfurospirillum</taxon>
    </lineage>
</organism>
<accession>A0ABS2WVD1</accession>
<reference evidence="1" key="2">
    <citation type="submission" date="2021-02" db="EMBL/GenBank/DDBJ databases">
        <authorList>
            <person name="Merkel A.Y."/>
        </authorList>
    </citation>
    <scope>NUCLEOTIDE SEQUENCE</scope>
    <source>
        <strain evidence="1">T05b</strain>
    </source>
</reference>
<evidence type="ECO:0000313" key="2">
    <source>
        <dbReference type="Proteomes" id="UP000703590"/>
    </source>
</evidence>
<proteinExistence type="predicted"/>
<comment type="caution">
    <text evidence="1">The sequence shown here is derived from an EMBL/GenBank/DDBJ whole genome shotgun (WGS) entry which is preliminary data.</text>
</comment>
<keyword evidence="2" id="KW-1185">Reference proteome</keyword>
<sequence>MHLAIKIQNKTVAQKILWLLERFKEDGVEVVEIEENQEALDDETLQYMKTEQFQKDKGKLHKTLKDIQGGKSTPLSQSEYDAKIQAFELRLGQKYAN</sequence>
<gene>
    <name evidence="1" type="ORF">JWV37_10205</name>
</gene>
<dbReference type="RefSeq" id="WP_205459701.1">
    <property type="nucleotide sequence ID" value="NZ_JAFHKK010000026.1"/>
</dbReference>
<reference evidence="1" key="1">
    <citation type="submission" date="2021-02" db="EMBL/GenBank/DDBJ databases">
        <title>Sulfurospirillum tamanensis sp. nov.</title>
        <authorList>
            <person name="Frolova A."/>
            <person name="Merkel A."/>
            <person name="Slobodkin A."/>
        </authorList>
    </citation>
    <scope>NUCLEOTIDE SEQUENCE</scope>
    <source>
        <strain evidence="1">T05b</strain>
    </source>
</reference>